<organism evidence="1 2">
    <name type="scientific">Phialemonium thermophilum</name>
    <dbReference type="NCBI Taxonomy" id="223376"/>
    <lineage>
        <taxon>Eukaryota</taxon>
        <taxon>Fungi</taxon>
        <taxon>Dikarya</taxon>
        <taxon>Ascomycota</taxon>
        <taxon>Pezizomycotina</taxon>
        <taxon>Sordariomycetes</taxon>
        <taxon>Sordariomycetidae</taxon>
        <taxon>Cephalothecales</taxon>
        <taxon>Cephalothecaceae</taxon>
        <taxon>Phialemonium</taxon>
    </lineage>
</organism>
<evidence type="ECO:0000313" key="1">
    <source>
        <dbReference type="EMBL" id="KAL1860640.1"/>
    </source>
</evidence>
<proteinExistence type="predicted"/>
<sequence length="155" mass="17801">MHCTVTGTAHYGRAEPAGHDVATVLPFAHRSILRWSPGMREWDTIIRSIVPPNTLRYGGRRSKEGRMTACRKNVSYMLFVAYLRRKNACRCLGSVPVFIWHMSTPFLGTDPTRGDPRYDFFQRSDWLDTRRSLPSYAEENTRSRCSIPSPLLLSH</sequence>
<comment type="caution">
    <text evidence="1">The sequence shown here is derived from an EMBL/GenBank/DDBJ whole genome shotgun (WGS) entry which is preliminary data.</text>
</comment>
<gene>
    <name evidence="1" type="ORF">VTK73DRAFT_7235</name>
</gene>
<dbReference type="EMBL" id="JAZHXJ010000449">
    <property type="protein sequence ID" value="KAL1860640.1"/>
    <property type="molecule type" value="Genomic_DNA"/>
</dbReference>
<name>A0ABR3WFU6_9PEZI</name>
<dbReference type="Proteomes" id="UP001586593">
    <property type="component" value="Unassembled WGS sequence"/>
</dbReference>
<accession>A0ABR3WFU6</accession>
<protein>
    <submittedName>
        <fullName evidence="1">Uncharacterized protein</fullName>
    </submittedName>
</protein>
<evidence type="ECO:0000313" key="2">
    <source>
        <dbReference type="Proteomes" id="UP001586593"/>
    </source>
</evidence>
<reference evidence="1 2" key="1">
    <citation type="journal article" date="2024" name="Commun. Biol.">
        <title>Comparative genomic analysis of thermophilic fungi reveals convergent evolutionary adaptations and gene losses.</title>
        <authorList>
            <person name="Steindorff A.S."/>
            <person name="Aguilar-Pontes M.V."/>
            <person name="Robinson A.J."/>
            <person name="Andreopoulos B."/>
            <person name="LaButti K."/>
            <person name="Kuo A."/>
            <person name="Mondo S."/>
            <person name="Riley R."/>
            <person name="Otillar R."/>
            <person name="Haridas S."/>
            <person name="Lipzen A."/>
            <person name="Grimwood J."/>
            <person name="Schmutz J."/>
            <person name="Clum A."/>
            <person name="Reid I.D."/>
            <person name="Moisan M.C."/>
            <person name="Butler G."/>
            <person name="Nguyen T.T.M."/>
            <person name="Dewar K."/>
            <person name="Conant G."/>
            <person name="Drula E."/>
            <person name="Henrissat B."/>
            <person name="Hansel C."/>
            <person name="Singer S."/>
            <person name="Hutchinson M.I."/>
            <person name="de Vries R.P."/>
            <person name="Natvig D.O."/>
            <person name="Powell A.J."/>
            <person name="Tsang A."/>
            <person name="Grigoriev I.V."/>
        </authorList>
    </citation>
    <scope>NUCLEOTIDE SEQUENCE [LARGE SCALE GENOMIC DNA]</scope>
    <source>
        <strain evidence="1 2">ATCC 24622</strain>
    </source>
</reference>
<keyword evidence="2" id="KW-1185">Reference proteome</keyword>